<protein>
    <recommendedName>
        <fullName evidence="1">Dynein heavy chain ATP-binding dynein motor region domain-containing protein</fullName>
    </recommendedName>
</protein>
<dbReference type="STRING" id="7868.ENSCMIP00000001936"/>
<reference evidence="2" key="4">
    <citation type="submission" date="2025-08" db="UniProtKB">
        <authorList>
            <consortium name="Ensembl"/>
        </authorList>
    </citation>
    <scope>IDENTIFICATION</scope>
</reference>
<dbReference type="GO" id="GO:0045505">
    <property type="term" value="F:dynein intermediate chain binding"/>
    <property type="evidence" value="ECO:0007669"/>
    <property type="project" value="InterPro"/>
</dbReference>
<reference evidence="2" key="5">
    <citation type="submission" date="2025-09" db="UniProtKB">
        <authorList>
            <consortium name="Ensembl"/>
        </authorList>
    </citation>
    <scope>IDENTIFICATION</scope>
</reference>
<dbReference type="InterPro" id="IPR027417">
    <property type="entry name" value="P-loop_NTPase"/>
</dbReference>
<name>A0A4W3GEZ6_CALMI</name>
<dbReference type="GO" id="GO:0007018">
    <property type="term" value="P:microtubule-based movement"/>
    <property type="evidence" value="ECO:0007669"/>
    <property type="project" value="InterPro"/>
</dbReference>
<dbReference type="GO" id="GO:0051959">
    <property type="term" value="F:dynein light intermediate chain binding"/>
    <property type="evidence" value="ECO:0007669"/>
    <property type="project" value="InterPro"/>
</dbReference>
<feature type="domain" description="Dynein heavy chain ATP-binding dynein motor region" evidence="1">
    <location>
        <begin position="1"/>
        <end position="70"/>
    </location>
</feature>
<keyword evidence="3" id="KW-1185">Reference proteome</keyword>
<reference evidence="3" key="3">
    <citation type="journal article" date="2014" name="Nature">
        <title>Elephant shark genome provides unique insights into gnathostome evolution.</title>
        <authorList>
            <consortium name="International Elephant Shark Genome Sequencing Consortium"/>
            <person name="Venkatesh B."/>
            <person name="Lee A.P."/>
            <person name="Ravi V."/>
            <person name="Maurya A.K."/>
            <person name="Lian M.M."/>
            <person name="Swann J.B."/>
            <person name="Ohta Y."/>
            <person name="Flajnik M.F."/>
            <person name="Sutoh Y."/>
            <person name="Kasahara M."/>
            <person name="Hoon S."/>
            <person name="Gangu V."/>
            <person name="Roy S.W."/>
            <person name="Irimia M."/>
            <person name="Korzh V."/>
            <person name="Kondrychyn I."/>
            <person name="Lim Z.W."/>
            <person name="Tay B.H."/>
            <person name="Tohari S."/>
            <person name="Kong K.W."/>
            <person name="Ho S."/>
            <person name="Lorente-Galdos B."/>
            <person name="Quilez J."/>
            <person name="Marques-Bonet T."/>
            <person name="Raney B.J."/>
            <person name="Ingham P.W."/>
            <person name="Tay A."/>
            <person name="Hillier L.W."/>
            <person name="Minx P."/>
            <person name="Boehm T."/>
            <person name="Wilson R.K."/>
            <person name="Brenner S."/>
            <person name="Warren W.C."/>
        </authorList>
    </citation>
    <scope>NUCLEOTIDE SEQUENCE [LARGE SCALE GENOMIC DNA]</scope>
</reference>
<dbReference type="PANTHER" id="PTHR22878">
    <property type="entry name" value="DYNEIN HEAVY CHAIN 6, AXONEMAL-LIKE-RELATED"/>
    <property type="match status" value="1"/>
</dbReference>
<reference evidence="3" key="1">
    <citation type="journal article" date="2006" name="Science">
        <title>Ancient noncoding elements conserved in the human genome.</title>
        <authorList>
            <person name="Venkatesh B."/>
            <person name="Kirkness E.F."/>
            <person name="Loh Y.H."/>
            <person name="Halpern A.L."/>
            <person name="Lee A.P."/>
            <person name="Johnson J."/>
            <person name="Dandona N."/>
            <person name="Viswanathan L.D."/>
            <person name="Tay A."/>
            <person name="Venter J.C."/>
            <person name="Strausberg R.L."/>
            <person name="Brenner S."/>
        </authorList>
    </citation>
    <scope>NUCLEOTIDE SEQUENCE [LARGE SCALE GENOMIC DNA]</scope>
</reference>
<organism evidence="2 3">
    <name type="scientific">Callorhinchus milii</name>
    <name type="common">Ghost shark</name>
    <dbReference type="NCBI Taxonomy" id="7868"/>
    <lineage>
        <taxon>Eukaryota</taxon>
        <taxon>Metazoa</taxon>
        <taxon>Chordata</taxon>
        <taxon>Craniata</taxon>
        <taxon>Vertebrata</taxon>
        <taxon>Chondrichthyes</taxon>
        <taxon>Holocephali</taxon>
        <taxon>Chimaeriformes</taxon>
        <taxon>Callorhinchidae</taxon>
        <taxon>Callorhinchus</taxon>
    </lineage>
</organism>
<dbReference type="InParanoid" id="A0A4W3GEZ6"/>
<sequence length="87" mass="9735">MVDPQGQALKWIKNMESIKGLKLIDFQMSDYMRVLENAVQYGLPVLLQNVQEDLDPSLSPILNKSVTKVGGCLTTHTETCHRDHPGV</sequence>
<dbReference type="InterPro" id="IPR035706">
    <property type="entry name" value="AAA_9"/>
</dbReference>
<reference evidence="3" key="2">
    <citation type="journal article" date="2007" name="PLoS Biol.">
        <title>Survey sequencing and comparative analysis of the elephant shark (Callorhinchus milii) genome.</title>
        <authorList>
            <person name="Venkatesh B."/>
            <person name="Kirkness E.F."/>
            <person name="Loh Y.H."/>
            <person name="Halpern A.L."/>
            <person name="Lee A.P."/>
            <person name="Johnson J."/>
            <person name="Dandona N."/>
            <person name="Viswanathan L.D."/>
            <person name="Tay A."/>
            <person name="Venter J.C."/>
            <person name="Strausberg R.L."/>
            <person name="Brenner S."/>
        </authorList>
    </citation>
    <scope>NUCLEOTIDE SEQUENCE [LARGE SCALE GENOMIC DNA]</scope>
</reference>
<evidence type="ECO:0000313" key="3">
    <source>
        <dbReference type="Proteomes" id="UP000314986"/>
    </source>
</evidence>
<dbReference type="Ensembl" id="ENSCMIT00000002010.1">
    <property type="protein sequence ID" value="ENSCMIP00000001936.1"/>
    <property type="gene ID" value="ENSCMIG00000001192.1"/>
</dbReference>
<evidence type="ECO:0000259" key="1">
    <source>
        <dbReference type="Pfam" id="PF12781"/>
    </source>
</evidence>
<accession>A0A4W3GEZ6</accession>
<dbReference type="InterPro" id="IPR026983">
    <property type="entry name" value="DHC"/>
</dbReference>
<proteinExistence type="predicted"/>
<dbReference type="Pfam" id="PF12781">
    <property type="entry name" value="AAA_9"/>
    <property type="match status" value="1"/>
</dbReference>
<dbReference type="AlphaFoldDB" id="A0A4W3GEZ6"/>
<dbReference type="GO" id="GO:0030286">
    <property type="term" value="C:dynein complex"/>
    <property type="evidence" value="ECO:0007669"/>
    <property type="project" value="InterPro"/>
</dbReference>
<dbReference type="GeneTree" id="ENSGT00940000157623"/>
<dbReference type="Gene3D" id="3.40.50.300">
    <property type="entry name" value="P-loop containing nucleotide triphosphate hydrolases"/>
    <property type="match status" value="1"/>
</dbReference>
<dbReference type="Proteomes" id="UP000314986">
    <property type="component" value="Unassembled WGS sequence"/>
</dbReference>
<evidence type="ECO:0000313" key="2">
    <source>
        <dbReference type="Ensembl" id="ENSCMIP00000001936.1"/>
    </source>
</evidence>
<dbReference type="PANTHER" id="PTHR22878:SF68">
    <property type="entry name" value="DYNEIN HEAVY CHAIN 6, AXONEMAL-LIKE"/>
    <property type="match status" value="1"/>
</dbReference>
<dbReference type="OMA" id="HTETCHR"/>